<feature type="binding site" evidence="8">
    <location>
        <position position="45"/>
    </location>
    <ligand>
        <name>Mg(2+)</name>
        <dbReference type="ChEBI" id="CHEBI:18420"/>
    </ligand>
</feature>
<reference evidence="12" key="1">
    <citation type="submission" date="2020-07" db="EMBL/GenBank/DDBJ databases">
        <title>Methanobacterium. sp. MethCan genome.</title>
        <authorList>
            <person name="Postec A."/>
            <person name="Quemeneur M."/>
        </authorList>
    </citation>
    <scope>NUCLEOTIDE SEQUENCE</scope>
    <source>
        <strain evidence="12">MethCAN</strain>
    </source>
</reference>
<feature type="binding site" evidence="8">
    <location>
        <position position="147"/>
    </location>
    <ligand>
        <name>Mg(2+)</name>
        <dbReference type="ChEBI" id="CHEBI:18420"/>
    </ligand>
</feature>
<evidence type="ECO:0000256" key="1">
    <source>
        <dbReference type="ARBA" id="ARBA00005859"/>
    </source>
</evidence>
<dbReference type="Proteomes" id="UP000681041">
    <property type="component" value="Chromosome"/>
</dbReference>
<feature type="binding site" evidence="8">
    <location>
        <position position="171"/>
    </location>
    <ligand>
        <name>ATP</name>
        <dbReference type="ChEBI" id="CHEBI:30616"/>
    </ligand>
</feature>
<name>A0A8T8K4L9_9EURY</name>
<dbReference type="AlphaFoldDB" id="A0A8T8K4L9"/>
<feature type="binding site" evidence="8">
    <location>
        <position position="193"/>
    </location>
    <ligand>
        <name>ATP</name>
        <dbReference type="ChEBI" id="CHEBI:30616"/>
    </ligand>
</feature>
<evidence type="ECO:0000259" key="11">
    <source>
        <dbReference type="Pfam" id="PF02540"/>
    </source>
</evidence>
<dbReference type="CDD" id="cd00553">
    <property type="entry name" value="NAD_synthase"/>
    <property type="match status" value="1"/>
</dbReference>
<feature type="domain" description="NAD/GMP synthase" evidence="11">
    <location>
        <begin position="17"/>
        <end position="258"/>
    </location>
</feature>
<evidence type="ECO:0000256" key="4">
    <source>
        <dbReference type="ARBA" id="ARBA00022741"/>
    </source>
</evidence>
<dbReference type="GeneID" id="64820468"/>
<dbReference type="InterPro" id="IPR014729">
    <property type="entry name" value="Rossmann-like_a/b/a_fold"/>
</dbReference>
<dbReference type="EMBL" id="CP058560">
    <property type="protein sequence ID" value="QUH23498.1"/>
    <property type="molecule type" value="Genomic_DNA"/>
</dbReference>
<keyword evidence="5 8" id="KW-0067">ATP-binding</keyword>
<feature type="binding site" evidence="8">
    <location>
        <position position="162"/>
    </location>
    <ligand>
        <name>deamido-NAD(+)</name>
        <dbReference type="ChEBI" id="CHEBI:58437"/>
        <note>ligand shared between two neighboring subunits</note>
    </ligand>
</feature>
<comment type="catalytic activity">
    <reaction evidence="8 10">
        <text>deamido-NAD(+) + NH4(+) + ATP = AMP + diphosphate + NAD(+) + H(+)</text>
        <dbReference type="Rhea" id="RHEA:21188"/>
        <dbReference type="ChEBI" id="CHEBI:15378"/>
        <dbReference type="ChEBI" id="CHEBI:28938"/>
        <dbReference type="ChEBI" id="CHEBI:30616"/>
        <dbReference type="ChEBI" id="CHEBI:33019"/>
        <dbReference type="ChEBI" id="CHEBI:57540"/>
        <dbReference type="ChEBI" id="CHEBI:58437"/>
        <dbReference type="ChEBI" id="CHEBI:456215"/>
        <dbReference type="EC" id="6.3.1.5"/>
    </reaction>
</comment>
<dbReference type="PANTHER" id="PTHR23090:SF9">
    <property type="entry name" value="GLUTAMINE-DEPENDENT NAD(+) SYNTHETASE"/>
    <property type="match status" value="1"/>
</dbReference>
<keyword evidence="2 8" id="KW-0436">Ligase</keyword>
<organism evidence="12 13">
    <name type="scientific">Methanobacterium alkalithermotolerans</name>
    <dbReference type="NCBI Taxonomy" id="2731220"/>
    <lineage>
        <taxon>Archaea</taxon>
        <taxon>Methanobacteriati</taxon>
        <taxon>Methanobacteriota</taxon>
        <taxon>Methanomada group</taxon>
        <taxon>Methanobacteria</taxon>
        <taxon>Methanobacteriales</taxon>
        <taxon>Methanobacteriaceae</taxon>
        <taxon>Methanobacterium</taxon>
    </lineage>
</organism>
<evidence type="ECO:0000256" key="10">
    <source>
        <dbReference type="RuleBase" id="RU003812"/>
    </source>
</evidence>
<evidence type="ECO:0000256" key="5">
    <source>
        <dbReference type="ARBA" id="ARBA00022840"/>
    </source>
</evidence>
<comment type="subunit">
    <text evidence="8">Homodimer.</text>
</comment>
<evidence type="ECO:0000313" key="13">
    <source>
        <dbReference type="Proteomes" id="UP000681041"/>
    </source>
</evidence>
<protein>
    <recommendedName>
        <fullName evidence="8 10">NH(3)-dependent NAD(+) synthetase</fullName>
        <ecNumber evidence="8 10">6.3.1.5</ecNumber>
    </recommendedName>
</protein>
<dbReference type="InterPro" id="IPR022926">
    <property type="entry name" value="NH(3)-dep_NAD(+)_synth"/>
</dbReference>
<gene>
    <name evidence="8" type="primary">nadE</name>
    <name evidence="12" type="ORF">HYG87_06845</name>
</gene>
<keyword evidence="7 8" id="KW-0520">NAD</keyword>
<evidence type="ECO:0000256" key="7">
    <source>
        <dbReference type="ARBA" id="ARBA00023027"/>
    </source>
</evidence>
<keyword evidence="13" id="KW-1185">Reference proteome</keyword>
<dbReference type="HAMAP" id="MF_00193">
    <property type="entry name" value="NadE_ammonia_dep"/>
    <property type="match status" value="1"/>
</dbReference>
<feature type="binding site" description="in other chain" evidence="8">
    <location>
        <position position="122"/>
    </location>
    <ligand>
        <name>deamido-NAD(+)</name>
        <dbReference type="ChEBI" id="CHEBI:58437"/>
        <note>ligand shared between two neighboring subunits</note>
    </ligand>
</feature>
<feature type="binding site" evidence="8">
    <location>
        <begin position="39"/>
        <end position="46"/>
    </location>
    <ligand>
        <name>ATP</name>
        <dbReference type="ChEBI" id="CHEBI:30616"/>
    </ligand>
</feature>
<evidence type="ECO:0000256" key="6">
    <source>
        <dbReference type="ARBA" id="ARBA00022842"/>
    </source>
</evidence>
<comment type="function">
    <text evidence="8">Catalyzes the ATP-dependent amidation of deamido-NAD to form NAD. Uses ammonia as a nitrogen source.</text>
</comment>
<dbReference type="SUPFAM" id="SSF52402">
    <property type="entry name" value="Adenine nucleotide alpha hydrolases-like"/>
    <property type="match status" value="1"/>
</dbReference>
<proteinExistence type="inferred from homology"/>
<comment type="pathway">
    <text evidence="8">Cofactor biosynthesis; NAD(+) biosynthesis; NAD(+) from deamido-NAD(+) (ammonia route): step 1/1.</text>
</comment>
<dbReference type="FunFam" id="3.40.50.620:FF:000106">
    <property type="entry name" value="Glutamine-dependent NAD(+) synthetase"/>
    <property type="match status" value="1"/>
</dbReference>
<dbReference type="GO" id="GO:0005737">
    <property type="term" value="C:cytoplasm"/>
    <property type="evidence" value="ECO:0007669"/>
    <property type="project" value="InterPro"/>
</dbReference>
<evidence type="ECO:0000256" key="8">
    <source>
        <dbReference type="HAMAP-Rule" id="MF_00193"/>
    </source>
</evidence>
<feature type="binding site" evidence="8">
    <location>
        <position position="142"/>
    </location>
    <ligand>
        <name>ATP</name>
        <dbReference type="ChEBI" id="CHEBI:30616"/>
    </ligand>
</feature>
<evidence type="ECO:0000256" key="2">
    <source>
        <dbReference type="ARBA" id="ARBA00022598"/>
    </source>
</evidence>
<dbReference type="GO" id="GO:0008795">
    <property type="term" value="F:NAD+ synthase activity"/>
    <property type="evidence" value="ECO:0007669"/>
    <property type="project" value="UniProtKB-UniRule"/>
</dbReference>
<keyword evidence="3 8" id="KW-0479">Metal-binding</keyword>
<keyword evidence="4 8" id="KW-0547">Nucleotide-binding</keyword>
<evidence type="ECO:0000313" key="12">
    <source>
        <dbReference type="EMBL" id="QUH23498.1"/>
    </source>
</evidence>
<dbReference type="Gene3D" id="3.40.50.620">
    <property type="entry name" value="HUPs"/>
    <property type="match status" value="1"/>
</dbReference>
<evidence type="ECO:0000256" key="9">
    <source>
        <dbReference type="RuleBase" id="RU003811"/>
    </source>
</evidence>
<dbReference type="GO" id="GO:0046872">
    <property type="term" value="F:metal ion binding"/>
    <property type="evidence" value="ECO:0007669"/>
    <property type="project" value="UniProtKB-KW"/>
</dbReference>
<dbReference type="OrthoDB" id="39312at2157"/>
<dbReference type="GO" id="GO:0009435">
    <property type="term" value="P:NAD+ biosynthetic process"/>
    <property type="evidence" value="ECO:0007669"/>
    <property type="project" value="UniProtKB-UniRule"/>
</dbReference>
<dbReference type="KEGG" id="meme:HYG87_06845"/>
<dbReference type="GO" id="GO:0003952">
    <property type="term" value="F:NAD+ synthase (glutamine-hydrolyzing) activity"/>
    <property type="evidence" value="ECO:0007669"/>
    <property type="project" value="InterPro"/>
</dbReference>
<dbReference type="GO" id="GO:0004359">
    <property type="term" value="F:glutaminase activity"/>
    <property type="evidence" value="ECO:0007669"/>
    <property type="project" value="InterPro"/>
</dbReference>
<dbReference type="PANTHER" id="PTHR23090">
    <property type="entry name" value="NH 3 /GLUTAMINE-DEPENDENT NAD + SYNTHETASE"/>
    <property type="match status" value="1"/>
</dbReference>
<feature type="binding site" description="in other chain" evidence="8">
    <location>
        <position position="155"/>
    </location>
    <ligand>
        <name>deamido-NAD(+)</name>
        <dbReference type="ChEBI" id="CHEBI:58437"/>
        <note>ligand shared between two neighboring subunits</note>
    </ligand>
</feature>
<dbReference type="GO" id="GO:0005524">
    <property type="term" value="F:ATP binding"/>
    <property type="evidence" value="ECO:0007669"/>
    <property type="project" value="UniProtKB-UniRule"/>
</dbReference>
<dbReference type="InterPro" id="IPR022310">
    <property type="entry name" value="NAD/GMP_synthase"/>
</dbReference>
<comment type="similarity">
    <text evidence="1 8 9">Belongs to the NAD synthetase family.</text>
</comment>
<evidence type="ECO:0000256" key="3">
    <source>
        <dbReference type="ARBA" id="ARBA00022723"/>
    </source>
</evidence>
<dbReference type="NCBIfam" id="TIGR00552">
    <property type="entry name" value="nadE"/>
    <property type="match status" value="1"/>
</dbReference>
<sequence>MNQGDIKIPQLEGKPAIKKLEGFIKDKVKLSGSSGVVLGLSGGIDSAVVAFLCQQALGPSKVLGLLLPSKTNTAQDLEHGQQVAEILKIESEVINIDPLIEKFPLLCHHPPDEMTLANLKPRIRMMVLYYHANSLNRMVVGTGNRSELMMGYFTKFGDGGADILPLGDLYKTQVWEIARLLGVPREIIDKSPSAGLWPGQTDEKELGIDYITLDKILHLMFDESLSPDLIAQKMDLPLQEIKRIKKRVNLSNHKINLPEIPLIR</sequence>
<keyword evidence="6 8" id="KW-0460">Magnesium</keyword>
<dbReference type="Pfam" id="PF02540">
    <property type="entry name" value="NAD_synthase"/>
    <property type="match status" value="1"/>
</dbReference>
<dbReference type="NCBIfam" id="NF010587">
    <property type="entry name" value="PRK13980.1"/>
    <property type="match status" value="1"/>
</dbReference>
<dbReference type="InterPro" id="IPR003694">
    <property type="entry name" value="NAD_synthase"/>
</dbReference>
<dbReference type="EC" id="6.3.1.5" evidence="8 10"/>
<accession>A0A8T8K4L9</accession>
<dbReference type="RefSeq" id="WP_211532455.1">
    <property type="nucleotide sequence ID" value="NZ_CP058560.1"/>
</dbReference>
<feature type="binding site" description="in other chain" evidence="8">
    <location>
        <begin position="253"/>
        <end position="254"/>
    </location>
    <ligand>
        <name>deamido-NAD(+)</name>
        <dbReference type="ChEBI" id="CHEBI:58437"/>
        <note>ligand shared between two neighboring subunits</note>
    </ligand>
</feature>